<dbReference type="AlphaFoldDB" id="A0A1F6W7A8"/>
<keyword evidence="1" id="KW-0472">Membrane</keyword>
<comment type="caution">
    <text evidence="2">The sequence shown here is derived from an EMBL/GenBank/DDBJ whole genome shotgun (WGS) entry which is preliminary data.</text>
</comment>
<keyword evidence="1" id="KW-0812">Transmembrane</keyword>
<dbReference type="Proteomes" id="UP000178374">
    <property type="component" value="Unassembled WGS sequence"/>
</dbReference>
<evidence type="ECO:0000256" key="1">
    <source>
        <dbReference type="SAM" id="Phobius"/>
    </source>
</evidence>
<dbReference type="Pfam" id="PF07963">
    <property type="entry name" value="N_methyl"/>
    <property type="match status" value="1"/>
</dbReference>
<keyword evidence="1" id="KW-1133">Transmembrane helix</keyword>
<feature type="transmembrane region" description="Helical" evidence="1">
    <location>
        <begin position="21"/>
        <end position="44"/>
    </location>
</feature>
<protein>
    <recommendedName>
        <fullName evidence="4">Prepilin-type N-terminal cleavage/methylation domain-containing protein</fullName>
    </recommendedName>
</protein>
<evidence type="ECO:0000313" key="2">
    <source>
        <dbReference type="EMBL" id="OGI77781.1"/>
    </source>
</evidence>
<evidence type="ECO:0008006" key="4">
    <source>
        <dbReference type="Google" id="ProtNLM"/>
    </source>
</evidence>
<accession>A0A1F6W7A8</accession>
<organism evidence="2 3">
    <name type="scientific">Candidatus Nomurabacteria bacterium RIFCSPHIGHO2_02_FULL_37_13</name>
    <dbReference type="NCBI Taxonomy" id="1801750"/>
    <lineage>
        <taxon>Bacteria</taxon>
        <taxon>Candidatus Nomuraibacteriota</taxon>
    </lineage>
</organism>
<dbReference type="InterPro" id="IPR012902">
    <property type="entry name" value="N_methyl_site"/>
</dbReference>
<sequence>MKIFLKQKNKGRQILSLSKGFTLVETLVAISIFTTSILALLVILSGSISNTGYAKKKIIASYLAQEGIEYIRNMRDTFVLYGATSQAGWNAFNTKVAGPSGNTVCASADGCYFGDLNAGDFTNPSQPMAGIAVTACVGACPELKYDITTGKYNYTTGASSGYIRKIIVSPISVYETKISSTVYWTQGSGNYNMVFSENLFNWVE</sequence>
<gene>
    <name evidence="2" type="ORF">A3B85_03405</name>
</gene>
<dbReference type="EMBL" id="MFUA01000002">
    <property type="protein sequence ID" value="OGI77781.1"/>
    <property type="molecule type" value="Genomic_DNA"/>
</dbReference>
<evidence type="ECO:0000313" key="3">
    <source>
        <dbReference type="Proteomes" id="UP000178374"/>
    </source>
</evidence>
<proteinExistence type="predicted"/>
<dbReference type="PROSITE" id="PS00409">
    <property type="entry name" value="PROKAR_NTER_METHYL"/>
    <property type="match status" value="1"/>
</dbReference>
<name>A0A1F6W7A8_9BACT</name>
<dbReference type="STRING" id="1801750.A3B85_03405"/>
<reference evidence="2 3" key="1">
    <citation type="journal article" date="2016" name="Nat. Commun.">
        <title>Thousands of microbial genomes shed light on interconnected biogeochemical processes in an aquifer system.</title>
        <authorList>
            <person name="Anantharaman K."/>
            <person name="Brown C.T."/>
            <person name="Hug L.A."/>
            <person name="Sharon I."/>
            <person name="Castelle C.J."/>
            <person name="Probst A.J."/>
            <person name="Thomas B.C."/>
            <person name="Singh A."/>
            <person name="Wilkins M.J."/>
            <person name="Karaoz U."/>
            <person name="Brodie E.L."/>
            <person name="Williams K.H."/>
            <person name="Hubbard S.S."/>
            <person name="Banfield J.F."/>
        </authorList>
    </citation>
    <scope>NUCLEOTIDE SEQUENCE [LARGE SCALE GENOMIC DNA]</scope>
</reference>